<feature type="domain" description="DUF7832" evidence="1">
    <location>
        <begin position="5"/>
        <end position="123"/>
    </location>
</feature>
<evidence type="ECO:0000259" key="1">
    <source>
        <dbReference type="Pfam" id="PF25191"/>
    </source>
</evidence>
<keyword evidence="3" id="KW-1185">Reference proteome</keyword>
<protein>
    <submittedName>
        <fullName evidence="2">Cell surface protein</fullName>
    </submittedName>
</protein>
<evidence type="ECO:0000313" key="2">
    <source>
        <dbReference type="EMBL" id="UOO90359.1"/>
    </source>
</evidence>
<dbReference type="Proteomes" id="UP000832011">
    <property type="component" value="Chromosome"/>
</dbReference>
<accession>A0ABY4E4C7</accession>
<gene>
    <name evidence="2" type="ORF">LVJ82_05090</name>
</gene>
<dbReference type="Pfam" id="PF25191">
    <property type="entry name" value="DUF7832"/>
    <property type="match status" value="1"/>
</dbReference>
<dbReference type="RefSeq" id="WP_058355762.1">
    <property type="nucleotide sequence ID" value="NZ_CABKVG010000008.1"/>
</dbReference>
<sequence length="153" mass="17660">MEFDIIDHQEWHTEEDFPADLTPVHALTHMGMYFEWAAHKKLLHPDVAEQLTKALAQLATREITGRDIVEQALGKQLLLSFFNDIGQRFTAYYYADDEDGYGQFLSDYVTTLRTDLLPSFYHVDNSQAAYDAIASQFDVAYARWSDSLREQLS</sequence>
<reference evidence="2 3" key="1">
    <citation type="journal article" date="2022" name="Res Sq">
        <title>Evolution of multicellular longitudinally dividing oral cavity symbionts (Neisseriaceae).</title>
        <authorList>
            <person name="Nyongesa S."/>
            <person name="Weber P."/>
            <person name="Bernet E."/>
            <person name="Pullido F."/>
            <person name="Nieckarz M."/>
            <person name="Delaby M."/>
            <person name="Nieves C."/>
            <person name="Viehboeck T."/>
            <person name="Krause N."/>
            <person name="Rivera-Millot A."/>
            <person name="Nakamura A."/>
            <person name="Vischer N."/>
            <person name="VanNieuwenhze M."/>
            <person name="Brun Y."/>
            <person name="Cava F."/>
            <person name="Bulgheresi S."/>
            <person name="Veyrier F."/>
        </authorList>
    </citation>
    <scope>NUCLEOTIDE SEQUENCE [LARGE SCALE GENOMIC DNA]</scope>
    <source>
        <strain evidence="2 3">SN4</strain>
    </source>
</reference>
<dbReference type="InterPro" id="IPR057154">
    <property type="entry name" value="DUF7832"/>
</dbReference>
<proteinExistence type="predicted"/>
<evidence type="ECO:0000313" key="3">
    <source>
        <dbReference type="Proteomes" id="UP000832011"/>
    </source>
</evidence>
<dbReference type="EMBL" id="CP091511">
    <property type="protein sequence ID" value="UOO90359.1"/>
    <property type="molecule type" value="Genomic_DNA"/>
</dbReference>
<organism evidence="2 3">
    <name type="scientific">Vitreoscilla massiliensis</name>
    <dbReference type="NCBI Taxonomy" id="1689272"/>
    <lineage>
        <taxon>Bacteria</taxon>
        <taxon>Pseudomonadati</taxon>
        <taxon>Pseudomonadota</taxon>
        <taxon>Betaproteobacteria</taxon>
        <taxon>Neisseriales</taxon>
        <taxon>Neisseriaceae</taxon>
        <taxon>Vitreoscilla</taxon>
    </lineage>
</organism>
<name>A0ABY4E4C7_9NEIS</name>